<gene>
    <name evidence="2" type="ORF">E4Q23_00495</name>
</gene>
<dbReference type="SUPFAM" id="SSF55785">
    <property type="entry name" value="PYP-like sensor domain (PAS domain)"/>
    <property type="match status" value="1"/>
</dbReference>
<dbReference type="RefSeq" id="WP_169064826.1">
    <property type="nucleotide sequence ID" value="NZ_SPMY01000002.1"/>
</dbReference>
<organism evidence="2 3">
    <name type="scientific">Candidatus Accumulibacter phosphatis</name>
    <dbReference type="NCBI Taxonomy" id="327160"/>
    <lineage>
        <taxon>Bacteria</taxon>
        <taxon>Pseudomonadati</taxon>
        <taxon>Pseudomonadota</taxon>
        <taxon>Betaproteobacteria</taxon>
        <taxon>Candidatus Accumulibacter</taxon>
    </lineage>
</organism>
<comment type="caution">
    <text evidence="2">The sequence shown here is derived from an EMBL/GenBank/DDBJ whole genome shotgun (WGS) entry which is preliminary data.</text>
</comment>
<feature type="domain" description="PAS fold-4" evidence="1">
    <location>
        <begin position="24"/>
        <end position="126"/>
    </location>
</feature>
<reference evidence="2 3" key="1">
    <citation type="submission" date="2019-03" db="EMBL/GenBank/DDBJ databases">
        <title>Metabolic reconstructions from genomes of highly enriched 'Candidatus Accumulibacter' and 'Candidatus Competibacter' bioreactor populations.</title>
        <authorList>
            <person name="Annavajhala M.K."/>
            <person name="Welles L."/>
            <person name="Abbas B."/>
            <person name="Sorokin D."/>
            <person name="Park H."/>
            <person name="Van Loosdrecht M."/>
            <person name="Chandran K."/>
        </authorList>
    </citation>
    <scope>NUCLEOTIDE SEQUENCE [LARGE SCALE GENOMIC DNA]</scope>
    <source>
        <strain evidence="2 3">SBR_S</strain>
    </source>
</reference>
<dbReference type="EMBL" id="SPMY01000002">
    <property type="protein sequence ID" value="NMQ26375.1"/>
    <property type="molecule type" value="Genomic_DNA"/>
</dbReference>
<dbReference type="Pfam" id="PF08448">
    <property type="entry name" value="PAS_4"/>
    <property type="match status" value="1"/>
</dbReference>
<keyword evidence="3" id="KW-1185">Reference proteome</keyword>
<dbReference type="NCBIfam" id="TIGR00229">
    <property type="entry name" value="sensory_box"/>
    <property type="match status" value="1"/>
</dbReference>
<proteinExistence type="predicted"/>
<name>A0ABX1TSE9_9PROT</name>
<dbReference type="InterPro" id="IPR035965">
    <property type="entry name" value="PAS-like_dom_sf"/>
</dbReference>
<accession>A0ABX1TSE9</accession>
<dbReference type="CDD" id="cd00130">
    <property type="entry name" value="PAS"/>
    <property type="match status" value="1"/>
</dbReference>
<dbReference type="Proteomes" id="UP000749010">
    <property type="component" value="Unassembled WGS sequence"/>
</dbReference>
<dbReference type="Gene3D" id="3.30.450.20">
    <property type="entry name" value="PAS domain"/>
    <property type="match status" value="1"/>
</dbReference>
<protein>
    <submittedName>
        <fullName evidence="2">PAS domain S-box protein</fullName>
    </submittedName>
</protein>
<evidence type="ECO:0000259" key="1">
    <source>
        <dbReference type="Pfam" id="PF08448"/>
    </source>
</evidence>
<sequence>MRESGSLEQQLLEYKAILEHSGSAVVCTRNRRVYRCNPRAEALFGWPAGTLVGQRDRVFYPDSAACEALREQARAALSVGETLDIEMQLARRDGSGFVAHLIGRAIDPAAPGQGAVWIVRDITQEVDARESSAQLLREQQLISRTPKPVS</sequence>
<dbReference type="InterPro" id="IPR000014">
    <property type="entry name" value="PAS"/>
</dbReference>
<evidence type="ECO:0000313" key="2">
    <source>
        <dbReference type="EMBL" id="NMQ26375.1"/>
    </source>
</evidence>
<evidence type="ECO:0000313" key="3">
    <source>
        <dbReference type="Proteomes" id="UP000749010"/>
    </source>
</evidence>
<dbReference type="InterPro" id="IPR013656">
    <property type="entry name" value="PAS_4"/>
</dbReference>